<sequence length="136" mass="15058">MLKRVEAGVRTTRLAVLLDNKVAAVRGISEADAAIWLKEFDPNSCQDEVCASSDKTFPIRVPLQTRASEGEWIGWLLIGPRPDGSILSKDEQKALVDVAGPITMAIRIASRREEREHVLERRIEALESRLSPSPAN</sequence>
<reference evidence="1 2" key="1">
    <citation type="submission" date="2020-08" db="EMBL/GenBank/DDBJ databases">
        <title>Genome sequence of Sphingomonas daechungensis KACC 18115T.</title>
        <authorList>
            <person name="Hyun D.-W."/>
            <person name="Bae J.-W."/>
        </authorList>
    </citation>
    <scope>NUCLEOTIDE SEQUENCE [LARGE SCALE GENOMIC DNA]</scope>
    <source>
        <strain evidence="1 2">KACC 18115</strain>
    </source>
</reference>
<evidence type="ECO:0008006" key="3">
    <source>
        <dbReference type="Google" id="ProtNLM"/>
    </source>
</evidence>
<dbReference type="RefSeq" id="WP_187714196.1">
    <property type="nucleotide sequence ID" value="NZ_CP060780.1"/>
</dbReference>
<evidence type="ECO:0000313" key="2">
    <source>
        <dbReference type="Proteomes" id="UP000516134"/>
    </source>
</evidence>
<keyword evidence="2" id="KW-1185">Reference proteome</keyword>
<organism evidence="1 2">
    <name type="scientific">Sphingomonas daechungensis</name>
    <dbReference type="NCBI Taxonomy" id="1176646"/>
    <lineage>
        <taxon>Bacteria</taxon>
        <taxon>Pseudomonadati</taxon>
        <taxon>Pseudomonadota</taxon>
        <taxon>Alphaproteobacteria</taxon>
        <taxon>Sphingomonadales</taxon>
        <taxon>Sphingomonadaceae</taxon>
        <taxon>Sphingomonas</taxon>
    </lineage>
</organism>
<protein>
    <recommendedName>
        <fullName evidence="3">GAF domain-containing protein</fullName>
    </recommendedName>
</protein>
<proteinExistence type="predicted"/>
<name>A0ABX6T013_9SPHN</name>
<dbReference type="EMBL" id="CP060780">
    <property type="protein sequence ID" value="QNP42764.1"/>
    <property type="molecule type" value="Genomic_DNA"/>
</dbReference>
<dbReference type="Proteomes" id="UP000516134">
    <property type="component" value="Chromosome"/>
</dbReference>
<accession>A0ABX6T013</accession>
<evidence type="ECO:0000313" key="1">
    <source>
        <dbReference type="EMBL" id="QNP42764.1"/>
    </source>
</evidence>
<gene>
    <name evidence="1" type="ORF">H9L15_11700</name>
</gene>